<sequence length="86" mass="10000">MAMTKDEKIKLYEELMEDKDFLHEMNKREQADLKYRGELAYAKDKGMKEGFEQGKLNIAKNLKSLDISVDDIAKITCLSIDEIKKL</sequence>
<proteinExistence type="predicted"/>
<comment type="caution">
    <text evidence="1">The sequence shown here is derived from an EMBL/GenBank/DDBJ whole genome shotgun (WGS) entry which is preliminary data.</text>
</comment>
<evidence type="ECO:0000313" key="1">
    <source>
        <dbReference type="EMBL" id="OQD59561.1"/>
    </source>
</evidence>
<keyword evidence="2" id="KW-1185">Reference proteome</keyword>
<organism evidence="1 2">
    <name type="scientific">Methanobrevibacter arboriphilus JCM 13429 = DSM 1125</name>
    <dbReference type="NCBI Taxonomy" id="1300164"/>
    <lineage>
        <taxon>Archaea</taxon>
        <taxon>Methanobacteriati</taxon>
        <taxon>Methanobacteriota</taxon>
        <taxon>Methanomada group</taxon>
        <taxon>Methanobacteria</taxon>
        <taxon>Methanobacteriales</taxon>
        <taxon>Methanobacteriaceae</taxon>
        <taxon>Methanobrevibacter</taxon>
    </lineage>
</organism>
<evidence type="ECO:0000313" key="2">
    <source>
        <dbReference type="Proteomes" id="UP000191661"/>
    </source>
</evidence>
<dbReference type="RefSeq" id="WP_080459540.1">
    <property type="nucleotide sequence ID" value="NZ_JXMW01000002.1"/>
</dbReference>
<protein>
    <recommendedName>
        <fullName evidence="3">Transposase-like protein</fullName>
    </recommendedName>
</protein>
<evidence type="ECO:0008006" key="3">
    <source>
        <dbReference type="Google" id="ProtNLM"/>
    </source>
</evidence>
<dbReference type="Proteomes" id="UP000191661">
    <property type="component" value="Unassembled WGS sequence"/>
</dbReference>
<dbReference type="EMBL" id="JXMW01000002">
    <property type="protein sequence ID" value="OQD59561.1"/>
    <property type="molecule type" value="Genomic_DNA"/>
</dbReference>
<name>A0A1V6N4F5_METAZ</name>
<reference evidence="1 2" key="1">
    <citation type="submission" date="2014-12" db="EMBL/GenBank/DDBJ databases">
        <title>Genome sequence of Methanobrevibacter arboriphilicus DH1, DSM1125.</title>
        <authorList>
            <person name="Poehlein A."/>
            <person name="Thauer R.K."/>
            <person name="Seedorf H."/>
            <person name="Daniel R."/>
        </authorList>
    </citation>
    <scope>NUCLEOTIDE SEQUENCE [LARGE SCALE GENOMIC DNA]</scope>
    <source>
        <strain evidence="1 2">DH1</strain>
    </source>
</reference>
<dbReference type="OrthoDB" id="373986at2157"/>
<gene>
    <name evidence="1" type="ORF">MBBAR_2c00090</name>
</gene>
<accession>A0A1V6N4F5</accession>
<dbReference type="AlphaFoldDB" id="A0A1V6N4F5"/>